<protein>
    <recommendedName>
        <fullName evidence="2">DUF6536 domain-containing protein</fullName>
    </recommendedName>
</protein>
<feature type="transmembrane region" description="Helical" evidence="1">
    <location>
        <begin position="114"/>
        <end position="138"/>
    </location>
</feature>
<evidence type="ECO:0000256" key="1">
    <source>
        <dbReference type="SAM" id="Phobius"/>
    </source>
</evidence>
<feature type="transmembrane region" description="Helical" evidence="1">
    <location>
        <begin position="6"/>
        <end position="26"/>
    </location>
</feature>
<feature type="transmembrane region" description="Helical" evidence="1">
    <location>
        <begin position="603"/>
        <end position="622"/>
    </location>
</feature>
<dbReference type="OrthoDB" id="5429634at2759"/>
<accession>A0A1L9PTZ7</accession>
<gene>
    <name evidence="3" type="ORF">ASPVEDRAFT_55055</name>
</gene>
<keyword evidence="4" id="KW-1185">Reference proteome</keyword>
<dbReference type="GeneID" id="63730524"/>
<dbReference type="PANTHER" id="PTHR35395">
    <property type="entry name" value="DUF6536 DOMAIN-CONTAINING PROTEIN"/>
    <property type="match status" value="1"/>
</dbReference>
<evidence type="ECO:0000313" key="4">
    <source>
        <dbReference type="Proteomes" id="UP000184073"/>
    </source>
</evidence>
<keyword evidence="1" id="KW-0812">Transmembrane</keyword>
<organism evidence="3 4">
    <name type="scientific">Aspergillus versicolor CBS 583.65</name>
    <dbReference type="NCBI Taxonomy" id="1036611"/>
    <lineage>
        <taxon>Eukaryota</taxon>
        <taxon>Fungi</taxon>
        <taxon>Dikarya</taxon>
        <taxon>Ascomycota</taxon>
        <taxon>Pezizomycotina</taxon>
        <taxon>Eurotiomycetes</taxon>
        <taxon>Eurotiomycetidae</taxon>
        <taxon>Eurotiales</taxon>
        <taxon>Aspergillaceae</taxon>
        <taxon>Aspergillus</taxon>
        <taxon>Aspergillus subgen. Nidulantes</taxon>
    </lineage>
</organism>
<dbReference type="VEuPathDB" id="FungiDB:ASPVEDRAFT_55055"/>
<feature type="transmembrane region" description="Helical" evidence="1">
    <location>
        <begin position="426"/>
        <end position="449"/>
    </location>
</feature>
<dbReference type="EMBL" id="KV878132">
    <property type="protein sequence ID" value="OJJ05014.1"/>
    <property type="molecule type" value="Genomic_DNA"/>
</dbReference>
<sequence>MVCSWIIALVLCINIVLTIIAAGLAYSKNGETDRSFAALYTGKCGLARNWTTGLHLAINVLSTVMLGASNYCMQCLVSPSRAEADEAHSRRKWVSIGIPNILDLVWRQRGRRQVLGWIFLVTSFPIHLIYNSAIFFVYGPSEYVAVMAPPGPMKGDGTELWDKCIDTNSLMDKTTLAAEMSRPDLQVLSSEECFDTFAQDFVSGQRLVVLVTNDPMPAGEPVVLMGAGNSGNVTGSRSSNYMWMCGDHRCTKEMASQMWDRGTWNMGPDHWGNISFPDSVPIPGNASSCSMAQVPEQKYRIEYCLTVPKEESCQLVFSLPLCLVVIGCNLVKLICALFTARDSRDEVLVTTGDAIASYLACPDQTTEGVCLLSKPLIDRGSQDWHNKPRLLRWKSAVPKVPAASSTNPLQLEPRKRWLAAASTGRWVLAIELLIGIITFGIYVLSLSIVDFEDSLPENDNRQSIWGAGLGEARPSTIMAGMQQDPGASTSKIFGKVLLPNVPQLVVSSGYFMLNSLVTVMVGASEYNSYAKQRKPLRVSWPRGAQRSTYYLSLPYRYSIPMLVISAFLHWLVSQSFFFVQIVASDIDGVERKIITCGYSPVGIIFTVVVGILFLFGVLLIGLRRFRAPMPLAGQCSAAISAACHPSSSSMDDEANHALKPVQWGEIPVSSWPSRGIPSQISGYENPFGTGGLDVFHCSFTSEEVVEPQKQRNYI</sequence>
<dbReference type="PANTHER" id="PTHR35395:SF1">
    <property type="entry name" value="DUF6536 DOMAIN-CONTAINING PROTEIN"/>
    <property type="match status" value="1"/>
</dbReference>
<feature type="domain" description="DUF6536" evidence="2">
    <location>
        <begin position="2"/>
        <end position="149"/>
    </location>
</feature>
<dbReference type="Proteomes" id="UP000184073">
    <property type="component" value="Unassembled WGS sequence"/>
</dbReference>
<dbReference type="AlphaFoldDB" id="A0A1L9PTZ7"/>
<dbReference type="Pfam" id="PF20163">
    <property type="entry name" value="DUF6536"/>
    <property type="match status" value="1"/>
</dbReference>
<feature type="transmembrane region" description="Helical" evidence="1">
    <location>
        <begin position="561"/>
        <end position="583"/>
    </location>
</feature>
<reference evidence="4" key="1">
    <citation type="journal article" date="2017" name="Genome Biol.">
        <title>Comparative genomics reveals high biological diversity and specific adaptations in the industrially and medically important fungal genus Aspergillus.</title>
        <authorList>
            <person name="de Vries R.P."/>
            <person name="Riley R."/>
            <person name="Wiebenga A."/>
            <person name="Aguilar-Osorio G."/>
            <person name="Amillis S."/>
            <person name="Uchima C.A."/>
            <person name="Anderluh G."/>
            <person name="Asadollahi M."/>
            <person name="Askin M."/>
            <person name="Barry K."/>
            <person name="Battaglia E."/>
            <person name="Bayram O."/>
            <person name="Benocci T."/>
            <person name="Braus-Stromeyer S.A."/>
            <person name="Caldana C."/>
            <person name="Canovas D."/>
            <person name="Cerqueira G.C."/>
            <person name="Chen F."/>
            <person name="Chen W."/>
            <person name="Choi C."/>
            <person name="Clum A."/>
            <person name="Dos Santos R.A."/>
            <person name="Damasio A.R."/>
            <person name="Diallinas G."/>
            <person name="Emri T."/>
            <person name="Fekete E."/>
            <person name="Flipphi M."/>
            <person name="Freyberg S."/>
            <person name="Gallo A."/>
            <person name="Gournas C."/>
            <person name="Habgood R."/>
            <person name="Hainaut M."/>
            <person name="Harispe M.L."/>
            <person name="Henrissat B."/>
            <person name="Hilden K.S."/>
            <person name="Hope R."/>
            <person name="Hossain A."/>
            <person name="Karabika E."/>
            <person name="Karaffa L."/>
            <person name="Karanyi Z."/>
            <person name="Krasevec N."/>
            <person name="Kuo A."/>
            <person name="Kusch H."/>
            <person name="LaButti K."/>
            <person name="Lagendijk E.L."/>
            <person name="Lapidus A."/>
            <person name="Levasseur A."/>
            <person name="Lindquist E."/>
            <person name="Lipzen A."/>
            <person name="Logrieco A.F."/>
            <person name="MacCabe A."/>
            <person name="Maekelae M.R."/>
            <person name="Malavazi I."/>
            <person name="Melin P."/>
            <person name="Meyer V."/>
            <person name="Mielnichuk N."/>
            <person name="Miskei M."/>
            <person name="Molnar A.P."/>
            <person name="Mule G."/>
            <person name="Ngan C.Y."/>
            <person name="Orejas M."/>
            <person name="Orosz E."/>
            <person name="Ouedraogo J.P."/>
            <person name="Overkamp K.M."/>
            <person name="Park H.-S."/>
            <person name="Perrone G."/>
            <person name="Piumi F."/>
            <person name="Punt P.J."/>
            <person name="Ram A.F."/>
            <person name="Ramon A."/>
            <person name="Rauscher S."/>
            <person name="Record E."/>
            <person name="Riano-Pachon D.M."/>
            <person name="Robert V."/>
            <person name="Roehrig J."/>
            <person name="Ruller R."/>
            <person name="Salamov A."/>
            <person name="Salih N.S."/>
            <person name="Samson R.A."/>
            <person name="Sandor E."/>
            <person name="Sanguinetti M."/>
            <person name="Schuetze T."/>
            <person name="Sepcic K."/>
            <person name="Shelest E."/>
            <person name="Sherlock G."/>
            <person name="Sophianopoulou V."/>
            <person name="Squina F.M."/>
            <person name="Sun H."/>
            <person name="Susca A."/>
            <person name="Todd R.B."/>
            <person name="Tsang A."/>
            <person name="Unkles S.E."/>
            <person name="van de Wiele N."/>
            <person name="van Rossen-Uffink D."/>
            <person name="Oliveira J.V."/>
            <person name="Vesth T.C."/>
            <person name="Visser J."/>
            <person name="Yu J.-H."/>
            <person name="Zhou M."/>
            <person name="Andersen M.R."/>
            <person name="Archer D.B."/>
            <person name="Baker S.E."/>
            <person name="Benoit I."/>
            <person name="Brakhage A.A."/>
            <person name="Braus G.H."/>
            <person name="Fischer R."/>
            <person name="Frisvad J.C."/>
            <person name="Goldman G.H."/>
            <person name="Houbraken J."/>
            <person name="Oakley B."/>
            <person name="Pocsi I."/>
            <person name="Scazzocchio C."/>
            <person name="Seiboth B."/>
            <person name="vanKuyk P.A."/>
            <person name="Wortman J."/>
            <person name="Dyer P.S."/>
            <person name="Grigoriev I.V."/>
        </authorList>
    </citation>
    <scope>NUCLEOTIDE SEQUENCE [LARGE SCALE GENOMIC DNA]</scope>
    <source>
        <strain evidence="4">CBS 583.65</strain>
    </source>
</reference>
<dbReference type="InterPro" id="IPR046623">
    <property type="entry name" value="DUF6536"/>
</dbReference>
<keyword evidence="1" id="KW-0472">Membrane</keyword>
<name>A0A1L9PTZ7_ASPVE</name>
<feature type="transmembrane region" description="Helical" evidence="1">
    <location>
        <begin position="315"/>
        <end position="338"/>
    </location>
</feature>
<keyword evidence="1" id="KW-1133">Transmembrane helix</keyword>
<dbReference type="RefSeq" id="XP_040670776.1">
    <property type="nucleotide sequence ID" value="XM_040815013.1"/>
</dbReference>
<proteinExistence type="predicted"/>
<evidence type="ECO:0000259" key="2">
    <source>
        <dbReference type="Pfam" id="PF20163"/>
    </source>
</evidence>
<evidence type="ECO:0000313" key="3">
    <source>
        <dbReference type="EMBL" id="OJJ05014.1"/>
    </source>
</evidence>
<feature type="transmembrane region" description="Helical" evidence="1">
    <location>
        <begin position="504"/>
        <end position="524"/>
    </location>
</feature>
<dbReference type="STRING" id="1036611.A0A1L9PTZ7"/>